<geneLocation type="plasmid" evidence="4 9">
    <name>AbAZ39_p1</name>
</geneLocation>
<accession>A0A060DPR5</accession>
<evidence type="ECO:0000256" key="2">
    <source>
        <dbReference type="SAM" id="MobiDB-lite"/>
    </source>
</evidence>
<dbReference type="PANTHER" id="PTHR42954">
    <property type="entry name" value="FE(2+) TRANSPORT PROTEIN A"/>
    <property type="match status" value="1"/>
</dbReference>
<keyword evidence="13" id="KW-1185">Reference proteome</keyword>
<reference evidence="6 13" key="5">
    <citation type="submission" date="2024-11" db="EMBL/GenBank/DDBJ databases">
        <title>Draft genome sequences of two bacteria associated to sugarcane roots in Colombia.</title>
        <authorList>
            <person name="Pardo-Diaz S."/>
            <person name="Masmela-Mendoza J."/>
            <person name="Delgadillo-Duran P."/>
            <person name="Bautista E.J."/>
            <person name="Rojas-Tapias D.F."/>
        </authorList>
    </citation>
    <scope>NUCLEOTIDE SEQUENCE [LARGE SCALE GENOMIC DNA]</scope>
    <source>
        <strain evidence="6 13">Ap18</strain>
    </source>
</reference>
<dbReference type="Pfam" id="PF04023">
    <property type="entry name" value="FeoA"/>
    <property type="match status" value="1"/>
</dbReference>
<dbReference type="InterPro" id="IPR052713">
    <property type="entry name" value="FeoA"/>
</dbReference>
<dbReference type="EMBL" id="VEWN01000005">
    <property type="protein sequence ID" value="KAA1056095.1"/>
    <property type="molecule type" value="Genomic_DNA"/>
</dbReference>
<organism evidence="4 9">
    <name type="scientific">Azospirillum argentinense</name>
    <dbReference type="NCBI Taxonomy" id="2970906"/>
    <lineage>
        <taxon>Bacteria</taxon>
        <taxon>Pseudomonadati</taxon>
        <taxon>Pseudomonadota</taxon>
        <taxon>Alphaproteobacteria</taxon>
        <taxon>Rhodospirillales</taxon>
        <taxon>Azospirillaceae</taxon>
        <taxon>Azospirillum</taxon>
    </lineage>
</organism>
<dbReference type="Gene3D" id="2.30.30.90">
    <property type="match status" value="1"/>
</dbReference>
<evidence type="ECO:0000313" key="4">
    <source>
        <dbReference type="EMBL" id="AIB14792.1"/>
    </source>
</evidence>
<feature type="region of interest" description="Disordered" evidence="2">
    <location>
        <begin position="1"/>
        <end position="28"/>
    </location>
</feature>
<reference evidence="7 10" key="2">
    <citation type="submission" date="2018-01" db="EMBL/GenBank/DDBJ databases">
        <title>Whole genome sequence of Azospirillum brasilense REC3 isolated from strawberry roots.</title>
        <authorList>
            <person name="Fontana C.A."/>
            <person name="Salazar S.M."/>
            <person name="Bassi D."/>
            <person name="Puglisi E."/>
            <person name="Lovaisa N.C."/>
            <person name="Toffoli L.M."/>
            <person name="Pedraza R."/>
            <person name="Cocconcelli P.S."/>
        </authorList>
    </citation>
    <scope>NUCLEOTIDE SEQUENCE [LARGE SCALE GENOMIC DNA]</scope>
    <source>
        <strain evidence="7 10">REC3</strain>
        <plasmid evidence="7">p29unnamed</plasmid>
    </source>
</reference>
<name>A0A060DPR5_9PROT</name>
<reference evidence="5 12" key="4">
    <citation type="submission" date="2019-07" db="EMBL/GenBank/DDBJ databases">
        <title>Genome sequencing of the stress-tolerant strain Azospirillum brasilense Az19.</title>
        <authorList>
            <person name="Maroniche G.A."/>
            <person name="Garcia J.E."/>
            <person name="Pagnussat L."/>
            <person name="Amenta M."/>
            <person name="Creus C.M."/>
        </authorList>
    </citation>
    <scope>NUCLEOTIDE SEQUENCE [LARGE SCALE GENOMIC DNA]</scope>
    <source>
        <strain evidence="5 12">Az19</strain>
    </source>
</reference>
<evidence type="ECO:0000313" key="13">
    <source>
        <dbReference type="Proteomes" id="UP001628281"/>
    </source>
</evidence>
<evidence type="ECO:0000313" key="9">
    <source>
        <dbReference type="Proteomes" id="UP000027186"/>
    </source>
</evidence>
<evidence type="ECO:0000313" key="7">
    <source>
        <dbReference type="EMBL" id="PNQ95427.1"/>
    </source>
</evidence>
<dbReference type="SUPFAM" id="SSF50037">
    <property type="entry name" value="C-terminal domain of transcriptional repressors"/>
    <property type="match status" value="1"/>
</dbReference>
<dbReference type="GeneID" id="56451659"/>
<geneLocation type="plasmid" evidence="8 11">
    <name>p1</name>
</geneLocation>
<dbReference type="RefSeq" id="WP_051658377.1">
    <property type="nucleotide sequence ID" value="NZ_CP007794.1"/>
</dbReference>
<feature type="domain" description="Ferrous iron transporter FeoA-like" evidence="3">
    <location>
        <begin position="16"/>
        <end position="97"/>
    </location>
</feature>
<protein>
    <submittedName>
        <fullName evidence="6">Ferrous iron transport protein A</fullName>
    </submittedName>
</protein>
<keyword evidence="4" id="KW-0614">Plasmid</keyword>
<geneLocation type="plasmid" evidence="7">
    <name>p29unnamed</name>
</geneLocation>
<evidence type="ECO:0000313" key="11">
    <source>
        <dbReference type="Proteomes" id="UP000298595"/>
    </source>
</evidence>
<evidence type="ECO:0000313" key="8">
    <source>
        <dbReference type="EMBL" id="QCN97371.1"/>
    </source>
</evidence>
<evidence type="ECO:0000256" key="1">
    <source>
        <dbReference type="ARBA" id="ARBA00023004"/>
    </source>
</evidence>
<dbReference type="Proteomes" id="UP000027186">
    <property type="component" value="Plasmid AbAZ39_p1"/>
</dbReference>
<dbReference type="EMBL" id="JBJLSN010000077">
    <property type="protein sequence ID" value="MFL7905362.1"/>
    <property type="molecule type" value="Genomic_DNA"/>
</dbReference>
<dbReference type="KEGG" id="abq:ABAZ39_23145"/>
<dbReference type="InterPro" id="IPR008988">
    <property type="entry name" value="Transcriptional_repressor_C"/>
</dbReference>
<dbReference type="OrthoDB" id="7173531at2"/>
<dbReference type="EMBL" id="CP007794">
    <property type="protein sequence ID" value="AIB14792.1"/>
    <property type="molecule type" value="Genomic_DNA"/>
</dbReference>
<dbReference type="EMBL" id="POWG01000049">
    <property type="protein sequence ID" value="PNQ95427.1"/>
    <property type="molecule type" value="Genomic_DNA"/>
</dbReference>
<dbReference type="InterPro" id="IPR038157">
    <property type="entry name" value="FeoA_core_dom"/>
</dbReference>
<dbReference type="KEGG" id="aare:D3093_19145"/>
<accession>A0A2K1FSC0</accession>
<dbReference type="GO" id="GO:0046914">
    <property type="term" value="F:transition metal ion binding"/>
    <property type="evidence" value="ECO:0007669"/>
    <property type="project" value="InterPro"/>
</dbReference>
<evidence type="ECO:0000313" key="5">
    <source>
        <dbReference type="EMBL" id="KAA1056095.1"/>
    </source>
</evidence>
<dbReference type="InterPro" id="IPR007167">
    <property type="entry name" value="Fe-transptr_FeoA-like"/>
</dbReference>
<dbReference type="Proteomes" id="UP000325333">
    <property type="component" value="Unassembled WGS sequence"/>
</dbReference>
<evidence type="ECO:0000313" key="6">
    <source>
        <dbReference type="EMBL" id="MFL7905362.1"/>
    </source>
</evidence>
<dbReference type="EMBL" id="CP032322">
    <property type="protein sequence ID" value="QCN97371.1"/>
    <property type="molecule type" value="Genomic_DNA"/>
</dbReference>
<evidence type="ECO:0000313" key="10">
    <source>
        <dbReference type="Proteomes" id="UP000236268"/>
    </source>
</evidence>
<reference evidence="4 9" key="1">
    <citation type="journal article" date="2014" name="Genome Announc.">
        <title>Complete Genome Sequence of the Model Rhizosphere Strain Azospirillum brasilense Az39, Successfully Applied in Agriculture.</title>
        <authorList>
            <person name="Rivera D."/>
            <person name="Revale S."/>
            <person name="Molina R."/>
            <person name="Gualpa J."/>
            <person name="Puente M."/>
            <person name="Maroniche G."/>
            <person name="Paris G."/>
            <person name="Baker D."/>
            <person name="Clavijo B."/>
            <person name="McLay K."/>
            <person name="Spaepen S."/>
            <person name="Perticari A."/>
            <person name="Vazquez M."/>
            <person name="Wisniewski-Dye F."/>
            <person name="Watkins C."/>
            <person name="Martinez-Abarca F."/>
            <person name="Vanderleyden J."/>
            <person name="Cassan F."/>
        </authorList>
    </citation>
    <scope>NUCLEOTIDE SEQUENCE [LARGE SCALE GENOMIC DNA]</scope>
    <source>
        <strain evidence="4 9">Az39</strain>
        <plasmid evidence="4">AbAZ39_p1</plasmid>
    </source>
</reference>
<dbReference type="PANTHER" id="PTHR42954:SF2">
    <property type="entry name" value="FE(2+) TRANSPORT PROTEIN A"/>
    <property type="match status" value="1"/>
</dbReference>
<reference evidence="8 11" key="3">
    <citation type="submission" date="2018-09" db="EMBL/GenBank/DDBJ databases">
        <title>Whole genome based analysis of evolution and adaptive divergence in Indian and Brazilian strains of Azospirillum brasilense.</title>
        <authorList>
            <person name="Singh C."/>
            <person name="Tripathi A.K."/>
        </authorList>
    </citation>
    <scope>NUCLEOTIDE SEQUENCE [LARGE SCALE GENOMIC DNA]</scope>
    <source>
        <strain evidence="8 11">MTCC4035</strain>
        <plasmid evidence="8 11">p1</plasmid>
    </source>
</reference>
<feature type="compositionally biased region" description="Basic and acidic residues" evidence="2">
    <location>
        <begin position="17"/>
        <end position="28"/>
    </location>
</feature>
<evidence type="ECO:0000259" key="3">
    <source>
        <dbReference type="SMART" id="SM00899"/>
    </source>
</evidence>
<dbReference type="AlphaFoldDB" id="A0A060DPR5"/>
<dbReference type="Proteomes" id="UP000298595">
    <property type="component" value="Plasmid p1"/>
</dbReference>
<evidence type="ECO:0000313" key="12">
    <source>
        <dbReference type="Proteomes" id="UP000325333"/>
    </source>
</evidence>
<dbReference type="Proteomes" id="UP000236268">
    <property type="component" value="Unassembled WGS sequence"/>
</dbReference>
<dbReference type="Proteomes" id="UP001628281">
    <property type="component" value="Unassembled WGS sequence"/>
</dbReference>
<proteinExistence type="predicted"/>
<gene>
    <name evidence="4" type="ORF">ABAZ39_23145</name>
    <name evidence="6" type="ORF">ACJ41P_29830</name>
    <name evidence="7" type="ORF">C1S70_28875</name>
    <name evidence="8" type="ORF">D3093_19145</name>
    <name evidence="5" type="ORF">FH063_005070</name>
</gene>
<dbReference type="SMART" id="SM00899">
    <property type="entry name" value="FeoA"/>
    <property type="match status" value="1"/>
</dbReference>
<sequence>MSGHPTPETGQSPGGRHLGELKKGERARVTGVDERGVVTTLPEGELERRMIEMGLVEGSHVEVLHEAFPGRDPIAIRVNEHTLALRRAEARAVLVAPAA</sequence>
<keyword evidence="1" id="KW-0408">Iron</keyword>